<dbReference type="Gene3D" id="2.60.40.3080">
    <property type="match status" value="1"/>
</dbReference>
<dbReference type="Proteomes" id="UP000199666">
    <property type="component" value="Unassembled WGS sequence"/>
</dbReference>
<sequence>MKNFLKIGFLATALFTSLGAIANEDSFVVKTNNEDEKSIVFLVNEAQNIKLSIVAQDDEIVYEQNIHTTKAEKKVYNLNAFPDGNYTLKLESALKLTSYQILIENGKAILSSPTIKTFFKPVIVREKGMLILDLKTPIEGAVDIVVLNEYNDELFKKEFLQAKSIHKFDVTNTNARELTFVVKHKDQEYIETIRLY</sequence>
<dbReference type="RefSeq" id="WP_090994312.1">
    <property type="nucleotide sequence ID" value="NZ_FOPP01000006.1"/>
</dbReference>
<name>A0A1I2Y3H8_9SPHI</name>
<dbReference type="AlphaFoldDB" id="A0A1I2Y3H8"/>
<accession>A0A1I2Y3H8</accession>
<reference evidence="2 3" key="1">
    <citation type="submission" date="2016-10" db="EMBL/GenBank/DDBJ databases">
        <authorList>
            <person name="de Groot N.N."/>
        </authorList>
    </citation>
    <scope>NUCLEOTIDE SEQUENCE [LARGE SCALE GENOMIC DNA]</scope>
    <source>
        <strain evidence="2 3">DSM 18684</strain>
    </source>
</reference>
<evidence type="ECO:0000313" key="2">
    <source>
        <dbReference type="EMBL" id="SFH20274.1"/>
    </source>
</evidence>
<organism evidence="2 3">
    <name type="scientific">Pedobacter insulae</name>
    <dbReference type="NCBI Taxonomy" id="414048"/>
    <lineage>
        <taxon>Bacteria</taxon>
        <taxon>Pseudomonadati</taxon>
        <taxon>Bacteroidota</taxon>
        <taxon>Sphingobacteriia</taxon>
        <taxon>Sphingobacteriales</taxon>
        <taxon>Sphingobacteriaceae</taxon>
        <taxon>Pedobacter</taxon>
    </lineage>
</organism>
<feature type="signal peptide" evidence="1">
    <location>
        <begin position="1"/>
        <end position="22"/>
    </location>
</feature>
<dbReference type="EMBL" id="FOPP01000006">
    <property type="protein sequence ID" value="SFH20274.1"/>
    <property type="molecule type" value="Genomic_DNA"/>
</dbReference>
<feature type="chain" id="PRO_5011727514" description="Por secretion system C-terminal sorting domain-containing protein" evidence="1">
    <location>
        <begin position="23"/>
        <end position="196"/>
    </location>
</feature>
<evidence type="ECO:0008006" key="4">
    <source>
        <dbReference type="Google" id="ProtNLM"/>
    </source>
</evidence>
<protein>
    <recommendedName>
        <fullName evidence="4">Por secretion system C-terminal sorting domain-containing protein</fullName>
    </recommendedName>
</protein>
<dbReference type="STRING" id="414048.SAMN04489864_106206"/>
<dbReference type="OrthoDB" id="978867at2"/>
<keyword evidence="1" id="KW-0732">Signal</keyword>
<evidence type="ECO:0000313" key="3">
    <source>
        <dbReference type="Proteomes" id="UP000199666"/>
    </source>
</evidence>
<gene>
    <name evidence="2" type="ORF">SAMN04489864_106206</name>
</gene>
<keyword evidence="3" id="KW-1185">Reference proteome</keyword>
<evidence type="ECO:0000256" key="1">
    <source>
        <dbReference type="SAM" id="SignalP"/>
    </source>
</evidence>
<proteinExistence type="predicted"/>